<comment type="caution">
    <text evidence="3">The sequence shown here is derived from an EMBL/GenBank/DDBJ whole genome shotgun (WGS) entry which is preliminary data.</text>
</comment>
<dbReference type="EMBL" id="NRRE01000023">
    <property type="protein sequence ID" value="MBK1697341.1"/>
    <property type="molecule type" value="Genomic_DNA"/>
</dbReference>
<accession>A0A934QHZ8</accession>
<reference evidence="3" key="1">
    <citation type="submission" date="2017-08" db="EMBL/GenBank/DDBJ databases">
        <authorList>
            <person name="Imhoff J.F."/>
            <person name="Rahn T."/>
            <person name="Kuenzel S."/>
            <person name="Neulinger S.C."/>
        </authorList>
    </citation>
    <scope>NUCLEOTIDE SEQUENCE</scope>
    <source>
        <strain evidence="3">DSM 9154</strain>
    </source>
</reference>
<dbReference type="SUPFAM" id="SSF54593">
    <property type="entry name" value="Glyoxalase/Bleomycin resistance protein/Dihydroxybiphenyl dioxygenase"/>
    <property type="match status" value="1"/>
</dbReference>
<dbReference type="Gene3D" id="3.10.180.10">
    <property type="entry name" value="2,3-Dihydroxybiphenyl 1,2-Dioxygenase, domain 1"/>
    <property type="match status" value="2"/>
</dbReference>
<proteinExistence type="predicted"/>
<dbReference type="Pfam" id="PF13468">
    <property type="entry name" value="Glyoxalase_3"/>
    <property type="match status" value="1"/>
</dbReference>
<evidence type="ECO:0000256" key="1">
    <source>
        <dbReference type="SAM" id="MobiDB-lite"/>
    </source>
</evidence>
<dbReference type="AlphaFoldDB" id="A0A934QHZ8"/>
<protein>
    <submittedName>
        <fullName evidence="3">VOC family protein</fullName>
    </submittedName>
</protein>
<dbReference type="InterPro" id="IPR029068">
    <property type="entry name" value="Glyas_Bleomycin-R_OHBP_Dase"/>
</dbReference>
<dbReference type="PANTHER" id="PTHR40265">
    <property type="entry name" value="BLL2707 PROTEIN"/>
    <property type="match status" value="1"/>
</dbReference>
<dbReference type="Proteomes" id="UP000778970">
    <property type="component" value="Unassembled WGS sequence"/>
</dbReference>
<sequence>METPSIDVRSARGRGHVMSPRSLNGPPPERPVRGLDHLLIVAHDLEAARSTYERLGFRTAPRGRHIGWGTANYCLMLEQGYLELLGIVDHSQFLNGLDETLATRGEGLSAAAFAGDDLDRSAGLLRETDVNVGAPQDLQRTIEADSGDLLPRFQLLHLPRTATPGLPAFICKHLTPELVWQPGWTDQPNGARRIAGLTVMVEDPGAVAVPYADIFGFRSVTNTDNLVTVDCGGCYLRFTDADGLLALHPQARAFTSPPPQGPVAMRVEVADKAHTASVLQANGVSFERDRDGPLHVPAAEAAGVMLDFV</sequence>
<dbReference type="InterPro" id="IPR025870">
    <property type="entry name" value="Glyoxalase-like_dom"/>
</dbReference>
<evidence type="ECO:0000313" key="4">
    <source>
        <dbReference type="Proteomes" id="UP000778970"/>
    </source>
</evidence>
<keyword evidence="4" id="KW-1185">Reference proteome</keyword>
<evidence type="ECO:0000259" key="2">
    <source>
        <dbReference type="Pfam" id="PF13468"/>
    </source>
</evidence>
<feature type="region of interest" description="Disordered" evidence="1">
    <location>
        <begin position="1"/>
        <end position="30"/>
    </location>
</feature>
<organism evidence="3 4">
    <name type="scientific">Rhodovibrio salinarum</name>
    <dbReference type="NCBI Taxonomy" id="1087"/>
    <lineage>
        <taxon>Bacteria</taxon>
        <taxon>Pseudomonadati</taxon>
        <taxon>Pseudomonadota</taxon>
        <taxon>Alphaproteobacteria</taxon>
        <taxon>Rhodospirillales</taxon>
        <taxon>Rhodovibrionaceae</taxon>
        <taxon>Rhodovibrio</taxon>
    </lineage>
</organism>
<evidence type="ECO:0000313" key="3">
    <source>
        <dbReference type="EMBL" id="MBK1697341.1"/>
    </source>
</evidence>
<dbReference type="PANTHER" id="PTHR40265:SF1">
    <property type="entry name" value="GLYOXALASE-LIKE DOMAIN-CONTAINING PROTEIN"/>
    <property type="match status" value="1"/>
</dbReference>
<name>A0A934QHZ8_9PROT</name>
<feature type="domain" description="Glyoxalase-like" evidence="2">
    <location>
        <begin position="35"/>
        <end position="212"/>
    </location>
</feature>
<reference evidence="3" key="2">
    <citation type="journal article" date="2020" name="Microorganisms">
        <title>Osmotic Adaptation and Compatible Solute Biosynthesis of Phototrophic Bacteria as Revealed from Genome Analyses.</title>
        <authorList>
            <person name="Imhoff J.F."/>
            <person name="Rahn T."/>
            <person name="Kunzel S."/>
            <person name="Keller A."/>
            <person name="Neulinger S.C."/>
        </authorList>
    </citation>
    <scope>NUCLEOTIDE SEQUENCE</scope>
    <source>
        <strain evidence="3">DSM 9154</strain>
    </source>
</reference>
<gene>
    <name evidence="3" type="ORF">CKO21_08780</name>
</gene>